<dbReference type="InterPro" id="IPR036259">
    <property type="entry name" value="MFS_trans_sf"/>
</dbReference>
<feature type="transmembrane region" description="Helical" evidence="8">
    <location>
        <begin position="111"/>
        <end position="133"/>
    </location>
</feature>
<dbReference type="Pfam" id="PF07690">
    <property type="entry name" value="MFS_1"/>
    <property type="match status" value="1"/>
</dbReference>
<dbReference type="AlphaFoldDB" id="A0A7T4PMT2"/>
<dbReference type="Proteomes" id="UP000596130">
    <property type="component" value="Chromosome"/>
</dbReference>
<evidence type="ECO:0000256" key="6">
    <source>
        <dbReference type="ARBA" id="ARBA00023136"/>
    </source>
</evidence>
<dbReference type="GO" id="GO:0022857">
    <property type="term" value="F:transmembrane transporter activity"/>
    <property type="evidence" value="ECO:0007669"/>
    <property type="project" value="InterPro"/>
</dbReference>
<keyword evidence="6 8" id="KW-0472">Membrane</keyword>
<evidence type="ECO:0000256" key="2">
    <source>
        <dbReference type="ARBA" id="ARBA00022448"/>
    </source>
</evidence>
<dbReference type="GO" id="GO:0005886">
    <property type="term" value="C:plasma membrane"/>
    <property type="evidence" value="ECO:0007669"/>
    <property type="project" value="UniProtKB-SubCell"/>
</dbReference>
<evidence type="ECO:0000313" key="11">
    <source>
        <dbReference type="Proteomes" id="UP000596130"/>
    </source>
</evidence>
<dbReference type="SUPFAM" id="SSF103473">
    <property type="entry name" value="MFS general substrate transporter"/>
    <property type="match status" value="1"/>
</dbReference>
<dbReference type="PROSITE" id="PS50850">
    <property type="entry name" value="MFS"/>
    <property type="match status" value="1"/>
</dbReference>
<keyword evidence="3" id="KW-1003">Cell membrane</keyword>
<dbReference type="PANTHER" id="PTHR23517:SF2">
    <property type="entry name" value="MULTIDRUG RESISTANCE PROTEIN MDTH"/>
    <property type="match status" value="1"/>
</dbReference>
<evidence type="ECO:0000256" key="8">
    <source>
        <dbReference type="SAM" id="Phobius"/>
    </source>
</evidence>
<evidence type="ECO:0000256" key="7">
    <source>
        <dbReference type="SAM" id="MobiDB-lite"/>
    </source>
</evidence>
<feature type="transmembrane region" description="Helical" evidence="8">
    <location>
        <begin position="264"/>
        <end position="285"/>
    </location>
</feature>
<comment type="subcellular location">
    <subcellularLocation>
        <location evidence="1">Cell membrane</location>
        <topology evidence="1">Multi-pass membrane protein</topology>
    </subcellularLocation>
</comment>
<name>A0A7T4PMT2_9ACTN</name>
<dbReference type="InterPro" id="IPR011701">
    <property type="entry name" value="MFS"/>
</dbReference>
<feature type="transmembrane region" description="Helical" evidence="8">
    <location>
        <begin position="145"/>
        <end position="165"/>
    </location>
</feature>
<dbReference type="Gene3D" id="1.20.1250.20">
    <property type="entry name" value="MFS general substrate transporter like domains"/>
    <property type="match status" value="1"/>
</dbReference>
<dbReference type="InterPro" id="IPR020846">
    <property type="entry name" value="MFS_dom"/>
</dbReference>
<evidence type="ECO:0000313" key="10">
    <source>
        <dbReference type="EMBL" id="QQC93116.1"/>
    </source>
</evidence>
<feature type="transmembrane region" description="Helical" evidence="8">
    <location>
        <begin position="57"/>
        <end position="75"/>
    </location>
</feature>
<keyword evidence="2" id="KW-0813">Transport</keyword>
<evidence type="ECO:0000256" key="5">
    <source>
        <dbReference type="ARBA" id="ARBA00022989"/>
    </source>
</evidence>
<feature type="transmembrane region" description="Helical" evidence="8">
    <location>
        <begin position="384"/>
        <end position="404"/>
    </location>
</feature>
<keyword evidence="4 8" id="KW-0812">Transmembrane</keyword>
<evidence type="ECO:0000256" key="1">
    <source>
        <dbReference type="ARBA" id="ARBA00004651"/>
    </source>
</evidence>
<gene>
    <name evidence="10" type="ORF">I8755_35835</name>
</gene>
<feature type="transmembrane region" description="Helical" evidence="8">
    <location>
        <begin position="87"/>
        <end position="105"/>
    </location>
</feature>
<feature type="domain" description="Major facilitator superfamily (MFS) profile" evidence="9">
    <location>
        <begin position="21"/>
        <end position="409"/>
    </location>
</feature>
<evidence type="ECO:0000256" key="3">
    <source>
        <dbReference type="ARBA" id="ARBA00022475"/>
    </source>
</evidence>
<evidence type="ECO:0000259" key="9">
    <source>
        <dbReference type="PROSITE" id="PS50850"/>
    </source>
</evidence>
<dbReference type="RefSeq" id="WP_198504656.1">
    <property type="nucleotide sequence ID" value="NZ_CP065959.1"/>
</dbReference>
<feature type="transmembrane region" description="Helical" evidence="8">
    <location>
        <begin position="297"/>
        <end position="316"/>
    </location>
</feature>
<sequence length="431" mass="45237">MPDLKEPGPTWVTRFKELPLALRVLFLAAFVNRAGMFVFPLLAVYLVRGKDLSTGEAGLLISVGSTGLLAGSLLSGPFCDLRGRRPALITALLLNAAGYLGLATLDGPPWTYAGLLFVALVGMGMFGPASNTLIADLAPPEQRPFAYTISYIGNNLGMGVGPLLGGLAAAYSYHVMFAGNILAGLLCAALIVLWVPRDSRRAARDAPDPEGAETEGPAEREPGGRRGHHHVLLLVLASFFYVAPLIGLEYALPLAVTTVLDRSAGLVGVVYTINSVIVVCLGLLIEQRIQRYGAKALLVTAGALWAAGLAPLVFAFSLPMVLLSTVVWTLGEIIVSVVVPTYIAGHVHESRVGSFMALNGFVLGVARLIVPVGLGVIWQSHGHGPAFTVLFLTPVVGMAAFALLRVKSLIVAPDPRDQPSSSAPAEAPTGK</sequence>
<protein>
    <submittedName>
        <fullName evidence="10">MFS transporter</fullName>
    </submittedName>
</protein>
<accession>A0A7T4PMT2</accession>
<feature type="transmembrane region" description="Helical" evidence="8">
    <location>
        <begin position="20"/>
        <end position="45"/>
    </location>
</feature>
<proteinExistence type="predicted"/>
<feature type="region of interest" description="Disordered" evidence="7">
    <location>
        <begin position="202"/>
        <end position="225"/>
    </location>
</feature>
<keyword evidence="5 8" id="KW-1133">Transmembrane helix</keyword>
<feature type="transmembrane region" description="Helical" evidence="8">
    <location>
        <begin position="322"/>
        <end position="343"/>
    </location>
</feature>
<dbReference type="PANTHER" id="PTHR23517">
    <property type="entry name" value="RESISTANCE PROTEIN MDTM, PUTATIVE-RELATED-RELATED"/>
    <property type="match status" value="1"/>
</dbReference>
<dbReference type="InterPro" id="IPR050171">
    <property type="entry name" value="MFS_Transporters"/>
</dbReference>
<organism evidence="10 11">
    <name type="scientific">Streptomyces alfalfae</name>
    <dbReference type="NCBI Taxonomy" id="1642299"/>
    <lineage>
        <taxon>Bacteria</taxon>
        <taxon>Bacillati</taxon>
        <taxon>Actinomycetota</taxon>
        <taxon>Actinomycetes</taxon>
        <taxon>Kitasatosporales</taxon>
        <taxon>Streptomycetaceae</taxon>
        <taxon>Streptomyces</taxon>
    </lineage>
</organism>
<feature type="transmembrane region" description="Helical" evidence="8">
    <location>
        <begin position="231"/>
        <end position="252"/>
    </location>
</feature>
<reference evidence="10 11" key="1">
    <citation type="submission" date="2020-12" db="EMBL/GenBank/DDBJ databases">
        <title>Identification and biosynthesis of polyene macrolides produced by Streptomyces alfalfae Men-myco-93-63.</title>
        <authorList>
            <person name="Liu D."/>
            <person name="Li Y."/>
            <person name="Liu L."/>
            <person name="Han X."/>
            <person name="Shen F."/>
        </authorList>
    </citation>
    <scope>NUCLEOTIDE SEQUENCE [LARGE SCALE GENOMIC DNA]</scope>
    <source>
        <strain evidence="10 11">Men-myco-93-63</strain>
    </source>
</reference>
<evidence type="ECO:0000256" key="4">
    <source>
        <dbReference type="ARBA" id="ARBA00022692"/>
    </source>
</evidence>
<feature type="transmembrane region" description="Helical" evidence="8">
    <location>
        <begin position="171"/>
        <end position="195"/>
    </location>
</feature>
<dbReference type="EMBL" id="CP065959">
    <property type="protein sequence ID" value="QQC93116.1"/>
    <property type="molecule type" value="Genomic_DNA"/>
</dbReference>
<feature type="transmembrane region" description="Helical" evidence="8">
    <location>
        <begin position="355"/>
        <end position="378"/>
    </location>
</feature>